<reference evidence="1" key="2">
    <citation type="submission" date="2023-05" db="EMBL/GenBank/DDBJ databases">
        <authorList>
            <consortium name="Lawrence Berkeley National Laboratory"/>
            <person name="Steindorff A."/>
            <person name="Hensen N."/>
            <person name="Bonometti L."/>
            <person name="Westerberg I."/>
            <person name="Brannstrom I.O."/>
            <person name="Guillou S."/>
            <person name="Cros-Aarteil S."/>
            <person name="Calhoun S."/>
            <person name="Haridas S."/>
            <person name="Kuo A."/>
            <person name="Mondo S."/>
            <person name="Pangilinan J."/>
            <person name="Riley R."/>
            <person name="Labutti K."/>
            <person name="Andreopoulos B."/>
            <person name="Lipzen A."/>
            <person name="Chen C."/>
            <person name="Yanf M."/>
            <person name="Daum C."/>
            <person name="Ng V."/>
            <person name="Clum A."/>
            <person name="Ohm R."/>
            <person name="Martin F."/>
            <person name="Silar P."/>
            <person name="Natvig D."/>
            <person name="Lalanne C."/>
            <person name="Gautier V."/>
            <person name="Ament-Velasquez S.L."/>
            <person name="Kruys A."/>
            <person name="Hutchinson M.I."/>
            <person name="Powell A.J."/>
            <person name="Barry K."/>
            <person name="Miller A.N."/>
            <person name="Grigoriev I.V."/>
            <person name="Debuchy R."/>
            <person name="Gladieux P."/>
            <person name="Thoren M.H."/>
            <person name="Johannesson H."/>
        </authorList>
    </citation>
    <scope>NUCLEOTIDE SEQUENCE</scope>
    <source>
        <strain evidence="1">PSN243</strain>
    </source>
</reference>
<dbReference type="EMBL" id="MU865983">
    <property type="protein sequence ID" value="KAK4444018.1"/>
    <property type="molecule type" value="Genomic_DNA"/>
</dbReference>
<evidence type="ECO:0000313" key="1">
    <source>
        <dbReference type="EMBL" id="KAK4444018.1"/>
    </source>
</evidence>
<sequence>MAGRAASEAIDLGGIQGLSINQENPSGNPPTIPKEANSYTYSTLAASINIGLSILETPAGRQTLRAIGREVVRLWQDNGSHVFGGDVRQMGAYVDHFLARVRSDFPLVFVMRCNLDTIAYAQRIPGNVLWDGRLDSYLPKGAGSLNFNHHGVAAMTETASQASSPHMRRRFHSYLFKFSVATAHELVHLFTSYLAQGSDSDGSYTPPQLSHLNYGRREGNAVMGESGRWFENSLFGGSLEFYRDPNDDGNQAGVAYLLDGEAVARRVHDSCIQDIAANENLSANFPFRTTGSRYTHQDRRNRNLQSLGSTQGAPAPPAGALLMTALRDRGSLHLYNIPGSQLRRISQAPGRLTNFTEARYTSRVRVR</sequence>
<accession>A0AAV9G7A6</accession>
<name>A0AAV9G7A6_9PEZI</name>
<reference evidence="1" key="1">
    <citation type="journal article" date="2023" name="Mol. Phylogenet. Evol.">
        <title>Genome-scale phylogeny and comparative genomics of the fungal order Sordariales.</title>
        <authorList>
            <person name="Hensen N."/>
            <person name="Bonometti L."/>
            <person name="Westerberg I."/>
            <person name="Brannstrom I.O."/>
            <person name="Guillou S."/>
            <person name="Cros-Aarteil S."/>
            <person name="Calhoun S."/>
            <person name="Haridas S."/>
            <person name="Kuo A."/>
            <person name="Mondo S."/>
            <person name="Pangilinan J."/>
            <person name="Riley R."/>
            <person name="LaButti K."/>
            <person name="Andreopoulos B."/>
            <person name="Lipzen A."/>
            <person name="Chen C."/>
            <person name="Yan M."/>
            <person name="Daum C."/>
            <person name="Ng V."/>
            <person name="Clum A."/>
            <person name="Steindorff A."/>
            <person name="Ohm R.A."/>
            <person name="Martin F."/>
            <person name="Silar P."/>
            <person name="Natvig D.O."/>
            <person name="Lalanne C."/>
            <person name="Gautier V."/>
            <person name="Ament-Velasquez S.L."/>
            <person name="Kruys A."/>
            <person name="Hutchinson M.I."/>
            <person name="Powell A.J."/>
            <person name="Barry K."/>
            <person name="Miller A.N."/>
            <person name="Grigoriev I.V."/>
            <person name="Debuchy R."/>
            <person name="Gladieux P."/>
            <person name="Hiltunen Thoren M."/>
            <person name="Johannesson H."/>
        </authorList>
    </citation>
    <scope>NUCLEOTIDE SEQUENCE</scope>
    <source>
        <strain evidence="1">PSN243</strain>
    </source>
</reference>
<proteinExistence type="predicted"/>
<keyword evidence="2" id="KW-1185">Reference proteome</keyword>
<dbReference type="Proteomes" id="UP001321760">
    <property type="component" value="Unassembled WGS sequence"/>
</dbReference>
<dbReference type="AlphaFoldDB" id="A0AAV9G7A6"/>
<protein>
    <submittedName>
        <fullName evidence="1">Uncharacterized protein</fullName>
    </submittedName>
</protein>
<organism evidence="1 2">
    <name type="scientific">Podospora aff. communis PSN243</name>
    <dbReference type="NCBI Taxonomy" id="3040156"/>
    <lineage>
        <taxon>Eukaryota</taxon>
        <taxon>Fungi</taxon>
        <taxon>Dikarya</taxon>
        <taxon>Ascomycota</taxon>
        <taxon>Pezizomycotina</taxon>
        <taxon>Sordariomycetes</taxon>
        <taxon>Sordariomycetidae</taxon>
        <taxon>Sordariales</taxon>
        <taxon>Podosporaceae</taxon>
        <taxon>Podospora</taxon>
    </lineage>
</organism>
<gene>
    <name evidence="1" type="ORF">QBC34DRAFT_475977</name>
</gene>
<comment type="caution">
    <text evidence="1">The sequence shown here is derived from an EMBL/GenBank/DDBJ whole genome shotgun (WGS) entry which is preliminary data.</text>
</comment>
<evidence type="ECO:0000313" key="2">
    <source>
        <dbReference type="Proteomes" id="UP001321760"/>
    </source>
</evidence>